<dbReference type="NCBIfam" id="NF033949">
    <property type="entry name" value="Cas12b"/>
    <property type="match status" value="1"/>
</dbReference>
<dbReference type="Pfam" id="PF22202">
    <property type="entry name" value="C2c1_helical_1st"/>
    <property type="match status" value="1"/>
</dbReference>
<dbReference type="AlphaFoldDB" id="B8IDM6"/>
<evidence type="ECO:0000259" key="1">
    <source>
        <dbReference type="Pfam" id="PF22202"/>
    </source>
</evidence>
<name>B8IDM6_METNO</name>
<dbReference type="InterPro" id="IPR054013">
    <property type="entry name" value="C2c1_helical_1st"/>
</dbReference>
<dbReference type="RefSeq" id="WP_015927308.1">
    <property type="nucleotide sequence ID" value="NC_011894.1"/>
</dbReference>
<gene>
    <name evidence="2" type="ordered locus">Mnod_0561</name>
</gene>
<dbReference type="KEGG" id="mno:Mnod_0561"/>
<dbReference type="EMBL" id="CP001349">
    <property type="protein sequence ID" value="ACL55598.1"/>
    <property type="molecule type" value="Genomic_DNA"/>
</dbReference>
<keyword evidence="3" id="KW-1185">Reference proteome</keyword>
<accession>B8IDM6</accession>
<dbReference type="OrthoDB" id="7181050at2"/>
<protein>
    <recommendedName>
        <fullName evidence="1">CRISPR-associated endonuclease C2c1 first helical domain-containing protein</fullName>
    </recommendedName>
</protein>
<reference evidence="2 3" key="1">
    <citation type="submission" date="2009-01" db="EMBL/GenBank/DDBJ databases">
        <title>Complete sequence of chromosome of Methylobacterium nodulans ORS 2060.</title>
        <authorList>
            <consortium name="US DOE Joint Genome Institute"/>
            <person name="Lucas S."/>
            <person name="Copeland A."/>
            <person name="Lapidus A."/>
            <person name="Glavina del Rio T."/>
            <person name="Dalin E."/>
            <person name="Tice H."/>
            <person name="Bruce D."/>
            <person name="Goodwin L."/>
            <person name="Pitluck S."/>
            <person name="Sims D."/>
            <person name="Brettin T."/>
            <person name="Detter J.C."/>
            <person name="Han C."/>
            <person name="Larimer F."/>
            <person name="Land M."/>
            <person name="Hauser L."/>
            <person name="Kyrpides N."/>
            <person name="Ivanova N."/>
            <person name="Marx C.J."/>
            <person name="Richardson P."/>
        </authorList>
    </citation>
    <scope>NUCLEOTIDE SEQUENCE [LARGE SCALE GENOMIC DNA]</scope>
    <source>
        <strain evidence="3">LMG 21967 / CNCM I-2342 / ORS 2060</strain>
    </source>
</reference>
<organism evidence="2 3">
    <name type="scientific">Methylobacterium nodulans (strain LMG 21967 / CNCM I-2342 / ORS 2060)</name>
    <dbReference type="NCBI Taxonomy" id="460265"/>
    <lineage>
        <taxon>Bacteria</taxon>
        <taxon>Pseudomonadati</taxon>
        <taxon>Pseudomonadota</taxon>
        <taxon>Alphaproteobacteria</taxon>
        <taxon>Hyphomicrobiales</taxon>
        <taxon>Methylobacteriaceae</taxon>
        <taxon>Methylobacterium</taxon>
    </lineage>
</organism>
<feature type="domain" description="CRISPR-associated endonuclease C2c1 first helical" evidence="1">
    <location>
        <begin position="59"/>
        <end position="383"/>
    </location>
</feature>
<evidence type="ECO:0000313" key="2">
    <source>
        <dbReference type="EMBL" id="ACL55598.1"/>
    </source>
</evidence>
<dbReference type="Proteomes" id="UP000008207">
    <property type="component" value="Chromosome"/>
</dbReference>
<sequence length="464" mass="51871">MPVRSLKLKIVVPRHPSELEKAQALWSTHRLVNEAVSFYEQKLLLLRGETYSTSDGSVPQDEVRRQLLEQAREAQARNGGSGGSDDEIVRLCRSLYEAIVLADDANAQLANAFLGPLTDPNSAGFLEAFNKVDRPAPSWLDQVPASDPIDPAVLAEANAWLDTDAGRAWLVDTGAPPRWRSLAAKQDPIWPREFARKLGELRKEAASGTSAIIKALKRDFGVLPLFQPSLAPRILGSRSSLTPWDRLAFRLAVGHLLSWESWCTRARDEHTARVQRLEQFSSAHLKGDLATKVSTLREYERARKEQIAQLGLPMGERDFLITVRMTRGWDDLREKWRRSGDKGQEALHAIIATEQTRKRGRFGDPDLFRWLARPENHHVWADGHADAVGVLARVNAMERLVERSRDTALMTLPDPVAHPRSAQWEAEGGSNLRNYQLEAVGGELQITLPLLKAADDGRCIDTPL</sequence>
<dbReference type="HOGENOM" id="CLU_589004_0_0_5"/>
<dbReference type="InterPro" id="IPR053603">
    <property type="entry name" value="Cas12b_endonuclease"/>
</dbReference>
<proteinExistence type="predicted"/>
<evidence type="ECO:0000313" key="3">
    <source>
        <dbReference type="Proteomes" id="UP000008207"/>
    </source>
</evidence>